<reference evidence="8" key="1">
    <citation type="submission" date="2017-02" db="EMBL/GenBank/DDBJ databases">
        <title>Comparative genomics and description of representatives of a novel lineage of planctomycetes thriving in anoxic sediments.</title>
        <authorList>
            <person name="Spring S."/>
            <person name="Bunk B."/>
            <person name="Sproer C."/>
        </authorList>
    </citation>
    <scope>NUCLEOTIDE SEQUENCE [LARGE SCALE GENOMIC DNA]</scope>
    <source>
        <strain evidence="8">ST-NAGAB-D1</strain>
    </source>
</reference>
<keyword evidence="4" id="KW-1133">Transmembrane helix</keyword>
<evidence type="ECO:0000256" key="2">
    <source>
        <dbReference type="ARBA" id="ARBA00022645"/>
    </source>
</evidence>
<dbReference type="PANTHER" id="PTHR30627:SF1">
    <property type="entry name" value="PEPTIDOGLYCAN D,D-TRANSPEPTIDASE FTSI"/>
    <property type="match status" value="1"/>
</dbReference>
<evidence type="ECO:0000313" key="7">
    <source>
        <dbReference type="EMBL" id="AQT70117.1"/>
    </source>
</evidence>
<feature type="transmembrane region" description="Helical" evidence="4">
    <location>
        <begin position="6"/>
        <end position="27"/>
    </location>
</feature>
<dbReference type="GO" id="GO:0005886">
    <property type="term" value="C:plasma membrane"/>
    <property type="evidence" value="ECO:0007669"/>
    <property type="project" value="TreeGrafter"/>
</dbReference>
<accession>A0A1U9NQQ9</accession>
<dbReference type="InterPro" id="IPR012338">
    <property type="entry name" value="Beta-lactam/transpept-like"/>
</dbReference>
<evidence type="ECO:0000256" key="3">
    <source>
        <dbReference type="ARBA" id="ARBA00023136"/>
    </source>
</evidence>
<proteinExistence type="predicted"/>
<dbReference type="EMBL" id="CP019791">
    <property type="protein sequence ID" value="AQT70117.1"/>
    <property type="molecule type" value="Genomic_DNA"/>
</dbReference>
<sequence length="572" mass="63116">MKTRHIASSIFVLLICIFGLLVSRLYYLQKIKAPTYRENSQRQQHAVITETPQRGIIVDRRGRIVAASNRIDTLFVEPRKLDSDDRRNQAAVELQEILQMPGHEISRIIDESANPGYVKIKEDISPDERISATQTGLEGVGVKTDWQRYYPMGRLFGHVAGFTGWDQKGQAGLELKYNDVLAGKEGKDVFVVDAFRKPIGKKQPKSLVQDGLGLVLTLDATIQQFTREAIYKQYKEYNAESAVAVVMDPKTGGILAMVSVPDFDPSDINSSETDWRRNRALTDPYEPGSIFKPIVAALALDEGVIGYHEQIFCERGNYSGKGFGRIGEWGNHRFGNLTVKEILAQSSNIGMAKIGQKMGKKKLHDGVKLFGFGQKTGIDLPGEESGVVRPLKKWDGYSITRVPFGHEVTVTAIQIARAYCILANGGRAVRPHLVRAVVDQDGKVTELSNDKPLAGYILKPEVADWVRTEALVEVVEDGTGTATDLEKWQVFGKTGTANIASGGYDETNYVASFAGGAPADDPRVVILVSVRKPDKSLRKGYSGGRVAAPVVKEILEKTLPYLRVPPEDDQED</sequence>
<dbReference type="InterPro" id="IPR005311">
    <property type="entry name" value="PBP_dimer"/>
</dbReference>
<keyword evidence="4" id="KW-0812">Transmembrane</keyword>
<dbReference type="STRING" id="1936003.STSP2_03321"/>
<dbReference type="SUPFAM" id="SSF56601">
    <property type="entry name" value="beta-lactamase/transpeptidase-like"/>
    <property type="match status" value="1"/>
</dbReference>
<feature type="domain" description="Penicillin-binding protein transpeptidase" evidence="5">
    <location>
        <begin position="243"/>
        <end position="556"/>
    </location>
</feature>
<dbReference type="AlphaFoldDB" id="A0A1U9NQQ9"/>
<dbReference type="SUPFAM" id="SSF56519">
    <property type="entry name" value="Penicillin binding protein dimerisation domain"/>
    <property type="match status" value="1"/>
</dbReference>
<dbReference type="Proteomes" id="UP000189674">
    <property type="component" value="Chromosome"/>
</dbReference>
<keyword evidence="8" id="KW-1185">Reference proteome</keyword>
<dbReference type="GO" id="GO:0008658">
    <property type="term" value="F:penicillin binding"/>
    <property type="evidence" value="ECO:0007669"/>
    <property type="project" value="InterPro"/>
</dbReference>
<evidence type="ECO:0000313" key="8">
    <source>
        <dbReference type="Proteomes" id="UP000189674"/>
    </source>
</evidence>
<organism evidence="7 8">
    <name type="scientific">Anaerohalosphaera lusitana</name>
    <dbReference type="NCBI Taxonomy" id="1936003"/>
    <lineage>
        <taxon>Bacteria</taxon>
        <taxon>Pseudomonadati</taxon>
        <taxon>Planctomycetota</taxon>
        <taxon>Phycisphaerae</taxon>
        <taxon>Sedimentisphaerales</taxon>
        <taxon>Anaerohalosphaeraceae</taxon>
        <taxon>Anaerohalosphaera</taxon>
    </lineage>
</organism>
<dbReference type="Gene3D" id="3.30.450.330">
    <property type="match status" value="1"/>
</dbReference>
<name>A0A1U9NQQ9_9BACT</name>
<comment type="subcellular location">
    <subcellularLocation>
        <location evidence="1">Membrane</location>
    </subcellularLocation>
</comment>
<evidence type="ECO:0000259" key="6">
    <source>
        <dbReference type="Pfam" id="PF03717"/>
    </source>
</evidence>
<feature type="domain" description="Penicillin-binding protein dimerisation" evidence="6">
    <location>
        <begin position="50"/>
        <end position="200"/>
    </location>
</feature>
<gene>
    <name evidence="7" type="primary">spoVD</name>
    <name evidence="7" type="ORF">STSP2_03321</name>
</gene>
<dbReference type="InterPro" id="IPR050515">
    <property type="entry name" value="Beta-lactam/transpept"/>
</dbReference>
<dbReference type="GO" id="GO:0004180">
    <property type="term" value="F:carboxypeptidase activity"/>
    <property type="evidence" value="ECO:0007669"/>
    <property type="project" value="UniProtKB-KW"/>
</dbReference>
<evidence type="ECO:0000256" key="1">
    <source>
        <dbReference type="ARBA" id="ARBA00004370"/>
    </source>
</evidence>
<dbReference type="Gene3D" id="3.90.1310.10">
    <property type="entry name" value="Penicillin-binding protein 2a (Domain 2)"/>
    <property type="match status" value="1"/>
</dbReference>
<keyword evidence="2" id="KW-0121">Carboxypeptidase</keyword>
<evidence type="ECO:0000259" key="5">
    <source>
        <dbReference type="Pfam" id="PF00905"/>
    </source>
</evidence>
<keyword evidence="2" id="KW-0645">Protease</keyword>
<dbReference type="KEGG" id="alus:STSP2_03321"/>
<evidence type="ECO:0000256" key="4">
    <source>
        <dbReference type="SAM" id="Phobius"/>
    </source>
</evidence>
<dbReference type="Pfam" id="PF00905">
    <property type="entry name" value="Transpeptidase"/>
    <property type="match status" value="1"/>
</dbReference>
<dbReference type="GO" id="GO:0071555">
    <property type="term" value="P:cell wall organization"/>
    <property type="evidence" value="ECO:0007669"/>
    <property type="project" value="TreeGrafter"/>
</dbReference>
<keyword evidence="2" id="KW-0378">Hydrolase</keyword>
<dbReference type="InterPro" id="IPR001460">
    <property type="entry name" value="PCN-bd_Tpept"/>
</dbReference>
<dbReference type="RefSeq" id="WP_146663730.1">
    <property type="nucleotide sequence ID" value="NZ_CP019791.1"/>
</dbReference>
<dbReference type="PANTHER" id="PTHR30627">
    <property type="entry name" value="PEPTIDOGLYCAN D,D-TRANSPEPTIDASE"/>
    <property type="match status" value="1"/>
</dbReference>
<protein>
    <submittedName>
        <fullName evidence="7">Sporulation-specific penicillin-binding protein</fullName>
    </submittedName>
</protein>
<dbReference type="Pfam" id="PF03717">
    <property type="entry name" value="PBP_dimer"/>
    <property type="match status" value="1"/>
</dbReference>
<dbReference type="OrthoDB" id="9770103at2"/>
<dbReference type="Gene3D" id="3.40.710.10">
    <property type="entry name" value="DD-peptidase/beta-lactamase superfamily"/>
    <property type="match status" value="1"/>
</dbReference>
<dbReference type="InterPro" id="IPR036138">
    <property type="entry name" value="PBP_dimer_sf"/>
</dbReference>
<keyword evidence="3 4" id="KW-0472">Membrane</keyword>